<evidence type="ECO:0000313" key="1">
    <source>
        <dbReference type="EMBL" id="RFU29781.1"/>
    </source>
</evidence>
<evidence type="ECO:0000313" key="2">
    <source>
        <dbReference type="Proteomes" id="UP000258309"/>
    </source>
</evidence>
<organism evidence="1 2">
    <name type="scientific">Scytalidium lignicola</name>
    <name type="common">Hyphomycete</name>
    <dbReference type="NCBI Taxonomy" id="5539"/>
    <lineage>
        <taxon>Eukaryota</taxon>
        <taxon>Fungi</taxon>
        <taxon>Dikarya</taxon>
        <taxon>Ascomycota</taxon>
        <taxon>Pezizomycotina</taxon>
        <taxon>Leotiomycetes</taxon>
        <taxon>Leotiomycetes incertae sedis</taxon>
        <taxon>Scytalidium</taxon>
    </lineage>
</organism>
<sequence>MRVHTRLGASLLLSLLSLTTIILLLPRTSISSKLQQIALSKDYKELWNWVSQDDFVGGDGLRVVVFGNSWADDTVEPDERGKGISWVKVFCHEMNCSSYLNFATSRPAKFPSSSLVPQGALMSNTLYEASIAETNSSAMKSPPKIKLDVLPDLASQIQKFIALPPAKPLPTETIFIVEFGIWDIYYFASLDYDAGQSLTDMSIGELFRQLDVLYAHYCKEFSMPTNGSNSDSEDNRTFQVIIPKLFDPTLLPGWMSQREIPAAPTSVAEQHKNAVYLTTRWNSNLENGMGNWVNNEVIDDSGWMQFENTDKEGDQSSDQAPTVLKDTIYYDTDKYLTDVLVEHQLQDANLTDSTGFGSHERLFENIYTPCLRGVDDEIENGDVEINGQRICQHPEEYLFWDEFGLGSVAKAAMGKEIALMVKKKKTFGASNS</sequence>
<dbReference type="AlphaFoldDB" id="A0A3E2H9C2"/>
<feature type="non-terminal residue" evidence="1">
    <location>
        <position position="432"/>
    </location>
</feature>
<protein>
    <submittedName>
        <fullName evidence="1">Uncharacterized protein</fullName>
    </submittedName>
</protein>
<dbReference type="STRING" id="5539.A0A3E2H9C2"/>
<accession>A0A3E2H9C2</accession>
<dbReference type="Proteomes" id="UP000258309">
    <property type="component" value="Unassembled WGS sequence"/>
</dbReference>
<dbReference type="Gene3D" id="3.40.50.1110">
    <property type="entry name" value="SGNH hydrolase"/>
    <property type="match status" value="1"/>
</dbReference>
<reference evidence="1 2" key="1">
    <citation type="submission" date="2018-05" db="EMBL/GenBank/DDBJ databases">
        <title>Draft genome sequence of Scytalidium lignicola DSM 105466, a ubiquitous saprotrophic fungus.</title>
        <authorList>
            <person name="Buettner E."/>
            <person name="Gebauer A.M."/>
            <person name="Hofrichter M."/>
            <person name="Liers C."/>
            <person name="Kellner H."/>
        </authorList>
    </citation>
    <scope>NUCLEOTIDE SEQUENCE [LARGE SCALE GENOMIC DNA]</scope>
    <source>
        <strain evidence="1 2">DSM 105466</strain>
    </source>
</reference>
<comment type="caution">
    <text evidence="1">The sequence shown here is derived from an EMBL/GenBank/DDBJ whole genome shotgun (WGS) entry which is preliminary data.</text>
</comment>
<dbReference type="OrthoDB" id="5278722at2759"/>
<dbReference type="InterPro" id="IPR036514">
    <property type="entry name" value="SGNH_hydro_sf"/>
</dbReference>
<proteinExistence type="predicted"/>
<name>A0A3E2H9C2_SCYLI</name>
<dbReference type="EMBL" id="NCSJ02000118">
    <property type="protein sequence ID" value="RFU29781.1"/>
    <property type="molecule type" value="Genomic_DNA"/>
</dbReference>
<feature type="non-terminal residue" evidence="1">
    <location>
        <position position="1"/>
    </location>
</feature>
<gene>
    <name evidence="1" type="ORF">B7463_g6574</name>
</gene>
<keyword evidence="2" id="KW-1185">Reference proteome</keyword>
<dbReference type="OMA" id="NDHLFYD"/>